<dbReference type="PRINTS" id="PR00080">
    <property type="entry name" value="SDRFAMILY"/>
</dbReference>
<dbReference type="Proteomes" id="UP000807785">
    <property type="component" value="Unassembled WGS sequence"/>
</dbReference>
<dbReference type="CDD" id="cd05233">
    <property type="entry name" value="SDR_c"/>
    <property type="match status" value="1"/>
</dbReference>
<evidence type="ECO:0000256" key="1">
    <source>
        <dbReference type="RuleBase" id="RU000363"/>
    </source>
</evidence>
<comment type="caution">
    <text evidence="2">The sequence shown here is derived from an EMBL/GenBank/DDBJ whole genome shotgun (WGS) entry which is preliminary data.</text>
</comment>
<protein>
    <submittedName>
        <fullName evidence="2">SDR family oxidoreductase</fullName>
    </submittedName>
</protein>
<dbReference type="Gene3D" id="3.40.50.720">
    <property type="entry name" value="NAD(P)-binding Rossmann-like Domain"/>
    <property type="match status" value="1"/>
</dbReference>
<name>A0A9D7E2U2_9PROT</name>
<dbReference type="Pfam" id="PF00106">
    <property type="entry name" value="adh_short"/>
    <property type="match status" value="1"/>
</dbReference>
<dbReference type="GO" id="GO:0016616">
    <property type="term" value="F:oxidoreductase activity, acting on the CH-OH group of donors, NAD or NADP as acceptor"/>
    <property type="evidence" value="ECO:0007669"/>
    <property type="project" value="TreeGrafter"/>
</dbReference>
<dbReference type="PROSITE" id="PS00061">
    <property type="entry name" value="ADH_SHORT"/>
    <property type="match status" value="1"/>
</dbReference>
<proteinExistence type="inferred from homology"/>
<comment type="similarity">
    <text evidence="1">Belongs to the short-chain dehydrogenases/reductases (SDR) family.</text>
</comment>
<dbReference type="InterPro" id="IPR053241">
    <property type="entry name" value="NADPH_pterin_aldehyde_rdct"/>
</dbReference>
<evidence type="ECO:0000313" key="3">
    <source>
        <dbReference type="Proteomes" id="UP000807785"/>
    </source>
</evidence>
<dbReference type="PRINTS" id="PR00081">
    <property type="entry name" value="GDHRDH"/>
</dbReference>
<dbReference type="PANTHER" id="PTHR45267">
    <property type="match status" value="1"/>
</dbReference>
<dbReference type="EMBL" id="JADJEV010000003">
    <property type="protein sequence ID" value="MBK6973069.1"/>
    <property type="molecule type" value="Genomic_DNA"/>
</dbReference>
<evidence type="ECO:0000313" key="2">
    <source>
        <dbReference type="EMBL" id="MBK6973069.1"/>
    </source>
</evidence>
<dbReference type="InterPro" id="IPR002347">
    <property type="entry name" value="SDR_fam"/>
</dbReference>
<dbReference type="InterPro" id="IPR020904">
    <property type="entry name" value="Sc_DH/Rdtase_CS"/>
</dbReference>
<dbReference type="GO" id="GO:0005829">
    <property type="term" value="C:cytosol"/>
    <property type="evidence" value="ECO:0007669"/>
    <property type="project" value="TreeGrafter"/>
</dbReference>
<organism evidence="2 3">
    <name type="scientific">Candidatus Methylophosphatis roskildensis</name>
    <dbReference type="NCBI Taxonomy" id="2899263"/>
    <lineage>
        <taxon>Bacteria</taxon>
        <taxon>Pseudomonadati</taxon>
        <taxon>Pseudomonadota</taxon>
        <taxon>Betaproteobacteria</taxon>
        <taxon>Nitrosomonadales</taxon>
        <taxon>Sterolibacteriaceae</taxon>
        <taxon>Candidatus Methylophosphatis</taxon>
    </lineage>
</organism>
<sequence>MSKPRIVLITGVSRGLGRAMAFKFAEFGHVVVGCGRSRKAIAGLQKELGAPHRFSVVDVTRDTQVSDWASEVIEAVGPPNLLLNNAALINPVSPLWEMDCKDFDEVIDVNIKGVANVIRHFVRAMVERKSGVIVNFSSGWGRETDPGVAPYCATKWAIEGLTRSLAQDLPKGMVAIPLNPGIIDTDMLRSCFGEEAGNYPAAEVWADTAVPFLLGLKASDSGKPLTVPI</sequence>
<dbReference type="InterPro" id="IPR036291">
    <property type="entry name" value="NAD(P)-bd_dom_sf"/>
</dbReference>
<reference evidence="3" key="1">
    <citation type="journal article" date="2021" name="Nat. Commun.">
        <title>Connecting structure to function with the recovery of over 1000 high-quality metagenome-assembled genomes from activated sludge using long-read sequencing.</title>
        <authorList>
            <person name="Singleton C.M."/>
            <person name="Petriglieri F."/>
            <person name="Kristensen J.M."/>
            <person name="Kirkegaard R.H."/>
            <person name="Michaelsen T.Y."/>
            <person name="Andersen M.H."/>
            <person name="Kondrotaite Z."/>
            <person name="Karst S.M."/>
            <person name="Dueholm M.S."/>
            <person name="Nielsen P.H."/>
            <person name="Albertsen M."/>
        </authorList>
    </citation>
    <scope>NUCLEOTIDE SEQUENCE [LARGE SCALE GENOMIC DNA]</scope>
</reference>
<dbReference type="AlphaFoldDB" id="A0A9D7E2U2"/>
<gene>
    <name evidence="2" type="ORF">IPH26_09030</name>
</gene>
<dbReference type="PANTHER" id="PTHR45267:SF2">
    <property type="entry name" value="NADPH-DEPENDENT PTERIN ALDEHYDE REDUCTASE"/>
    <property type="match status" value="1"/>
</dbReference>
<dbReference type="SUPFAM" id="SSF51735">
    <property type="entry name" value="NAD(P)-binding Rossmann-fold domains"/>
    <property type="match status" value="1"/>
</dbReference>
<accession>A0A9D7E2U2</accession>